<evidence type="ECO:0000313" key="4">
    <source>
        <dbReference type="EMBL" id="MFD2262019.1"/>
    </source>
</evidence>
<dbReference type="Gene3D" id="3.30.360.10">
    <property type="entry name" value="Dihydrodipicolinate Reductase, domain 2"/>
    <property type="match status" value="1"/>
</dbReference>
<evidence type="ECO:0000256" key="1">
    <source>
        <dbReference type="ARBA" id="ARBA00023002"/>
    </source>
</evidence>
<evidence type="ECO:0000259" key="2">
    <source>
        <dbReference type="Pfam" id="PF03435"/>
    </source>
</evidence>
<dbReference type="Gene3D" id="3.40.50.720">
    <property type="entry name" value="NAD(P)-binding Rossmann-like Domain"/>
    <property type="match status" value="1"/>
</dbReference>
<evidence type="ECO:0000259" key="3">
    <source>
        <dbReference type="Pfam" id="PF16653"/>
    </source>
</evidence>
<sequence length="356" mass="38547">MRHVLILGAGRIGRSMTALLQGTGEYQVTLGDRDPATLAKCTTKGAQTLGIDSTDMNALKAAMAGKHAVVGAGPYAVNVFIAEAAAACGVDYFDVTEDVEVTNQVRKFAKGAKSAFVPQCGLAPGFISIVANDLAKQFETLRELRLRVGALPRFPANRLGYNLTWSTDGLINEYLNPCEVIHDGRRVLVPPMEGEERFAINGVEYEAFTTSGGVGSLCETYDGKVETLTYKTIRYPGHCEAMRLILEDLHLKSRRPLLKEILEGAIPETRQDVIIVFVTATGMQDGRLNQISFARAIHGAELDGHAFSGIEITTAGAAAAMIDLKYQGKLPQSGFVRQEDVSLADFLENRFGKVYA</sequence>
<dbReference type="EMBL" id="JBHUIP010000003">
    <property type="protein sequence ID" value="MFD2262019.1"/>
    <property type="molecule type" value="Genomic_DNA"/>
</dbReference>
<dbReference type="PANTHER" id="PTHR11133">
    <property type="entry name" value="SACCHAROPINE DEHYDROGENASE"/>
    <property type="match status" value="1"/>
</dbReference>
<protein>
    <submittedName>
        <fullName evidence="4">Saccharopine dehydrogenase family protein</fullName>
    </submittedName>
</protein>
<name>A0ABW5DQ05_9PROT</name>
<dbReference type="InterPro" id="IPR036291">
    <property type="entry name" value="NAD(P)-bd_dom_sf"/>
</dbReference>
<dbReference type="PANTHER" id="PTHR11133:SF22">
    <property type="entry name" value="ALPHA-AMINOADIPIC SEMIALDEHYDE SYNTHASE, MITOCHONDRIAL"/>
    <property type="match status" value="1"/>
</dbReference>
<keyword evidence="5" id="KW-1185">Reference proteome</keyword>
<keyword evidence="1" id="KW-0560">Oxidoreductase</keyword>
<dbReference type="SUPFAM" id="SSF51735">
    <property type="entry name" value="NAD(P)-binding Rossmann-fold domains"/>
    <property type="match status" value="1"/>
</dbReference>
<dbReference type="Proteomes" id="UP001597295">
    <property type="component" value="Unassembled WGS sequence"/>
</dbReference>
<dbReference type="RefSeq" id="WP_379874929.1">
    <property type="nucleotide sequence ID" value="NZ_JBHUIP010000003.1"/>
</dbReference>
<feature type="domain" description="Saccharopine dehydrogenase NADP binding" evidence="2">
    <location>
        <begin position="4"/>
        <end position="115"/>
    </location>
</feature>
<accession>A0ABW5DQ05</accession>
<comment type="caution">
    <text evidence="4">The sequence shown here is derived from an EMBL/GenBank/DDBJ whole genome shotgun (WGS) entry which is preliminary data.</text>
</comment>
<dbReference type="InterPro" id="IPR032095">
    <property type="entry name" value="Sacchrp_dh-like_C"/>
</dbReference>
<dbReference type="InterPro" id="IPR005097">
    <property type="entry name" value="Sacchrp_dh_NADP-bd"/>
</dbReference>
<gene>
    <name evidence="4" type="ORF">ACFSM5_03905</name>
</gene>
<dbReference type="Pfam" id="PF16653">
    <property type="entry name" value="Sacchrp_dh_C"/>
    <property type="match status" value="1"/>
</dbReference>
<reference evidence="5" key="1">
    <citation type="journal article" date="2019" name="Int. J. Syst. Evol. Microbiol.">
        <title>The Global Catalogue of Microorganisms (GCM) 10K type strain sequencing project: providing services to taxonomists for standard genome sequencing and annotation.</title>
        <authorList>
            <consortium name="The Broad Institute Genomics Platform"/>
            <consortium name="The Broad Institute Genome Sequencing Center for Infectious Disease"/>
            <person name="Wu L."/>
            <person name="Ma J."/>
        </authorList>
    </citation>
    <scope>NUCLEOTIDE SEQUENCE [LARGE SCALE GENOMIC DNA]</scope>
    <source>
        <strain evidence="5">CGMCC 1.19062</strain>
    </source>
</reference>
<dbReference type="InterPro" id="IPR051168">
    <property type="entry name" value="AASS"/>
</dbReference>
<organism evidence="4 5">
    <name type="scientific">Lacibacterium aquatile</name>
    <dbReference type="NCBI Taxonomy" id="1168082"/>
    <lineage>
        <taxon>Bacteria</taxon>
        <taxon>Pseudomonadati</taxon>
        <taxon>Pseudomonadota</taxon>
        <taxon>Alphaproteobacteria</taxon>
        <taxon>Rhodospirillales</taxon>
        <taxon>Rhodospirillaceae</taxon>
    </lineage>
</organism>
<dbReference type="Pfam" id="PF03435">
    <property type="entry name" value="Sacchrp_dh_NADP"/>
    <property type="match status" value="1"/>
</dbReference>
<evidence type="ECO:0000313" key="5">
    <source>
        <dbReference type="Proteomes" id="UP001597295"/>
    </source>
</evidence>
<dbReference type="SUPFAM" id="SSF55347">
    <property type="entry name" value="Glyceraldehyde-3-phosphate dehydrogenase-like, C-terminal domain"/>
    <property type="match status" value="1"/>
</dbReference>
<proteinExistence type="predicted"/>
<feature type="domain" description="Saccharopine dehydrogenase-like C-terminal" evidence="3">
    <location>
        <begin position="121"/>
        <end position="341"/>
    </location>
</feature>